<proteinExistence type="inferred from homology"/>
<evidence type="ECO:0000313" key="19">
    <source>
        <dbReference type="EMBL" id="CBK25012.2"/>
    </source>
</evidence>
<keyword evidence="4" id="KW-0808">Transferase</keyword>
<evidence type="ECO:0000256" key="12">
    <source>
        <dbReference type="ARBA" id="ARBA00047899"/>
    </source>
</evidence>
<comment type="catalytic activity">
    <reaction evidence="12">
        <text>L-threonyl-[protein] + ATP = O-phospho-L-threonyl-[protein] + ADP + H(+)</text>
        <dbReference type="Rhea" id="RHEA:46608"/>
        <dbReference type="Rhea" id="RHEA-COMP:11060"/>
        <dbReference type="Rhea" id="RHEA-COMP:11605"/>
        <dbReference type="ChEBI" id="CHEBI:15378"/>
        <dbReference type="ChEBI" id="CHEBI:30013"/>
        <dbReference type="ChEBI" id="CHEBI:30616"/>
        <dbReference type="ChEBI" id="CHEBI:61977"/>
        <dbReference type="ChEBI" id="CHEBI:456216"/>
        <dbReference type="EC" id="2.7.11.1"/>
    </reaction>
</comment>
<dbReference type="Pfam" id="PF00169">
    <property type="entry name" value="PH"/>
    <property type="match status" value="1"/>
</dbReference>
<evidence type="ECO:0000256" key="1">
    <source>
        <dbReference type="ARBA" id="ARBA00001946"/>
    </source>
</evidence>
<evidence type="ECO:0000259" key="18">
    <source>
        <dbReference type="PROSITE" id="PS50011"/>
    </source>
</evidence>
<dbReference type="PROSITE" id="PS50011">
    <property type="entry name" value="PROTEIN_KINASE_DOM"/>
    <property type="match status" value="1"/>
</dbReference>
<evidence type="ECO:0000256" key="3">
    <source>
        <dbReference type="ARBA" id="ARBA00022527"/>
    </source>
</evidence>
<evidence type="ECO:0000256" key="6">
    <source>
        <dbReference type="ARBA" id="ARBA00022737"/>
    </source>
</evidence>
<dbReference type="SUPFAM" id="SSF50729">
    <property type="entry name" value="PH domain-like"/>
    <property type="match status" value="1"/>
</dbReference>
<dbReference type="PROSITE" id="PS00108">
    <property type="entry name" value="PROTEIN_KINASE_ST"/>
    <property type="match status" value="1"/>
</dbReference>
<dbReference type="InterPro" id="IPR011009">
    <property type="entry name" value="Kinase-like_dom_sf"/>
</dbReference>
<feature type="domain" description="Protein kinase" evidence="18">
    <location>
        <begin position="154"/>
        <end position="411"/>
    </location>
</feature>
<feature type="region of interest" description="Disordered" evidence="16">
    <location>
        <begin position="105"/>
        <end position="149"/>
    </location>
</feature>
<feature type="binding site" evidence="14">
    <location>
        <position position="187"/>
    </location>
    <ligand>
        <name>ATP</name>
        <dbReference type="ChEBI" id="CHEBI:30616"/>
    </ligand>
</feature>
<dbReference type="AlphaFoldDB" id="D8MAC3"/>
<keyword evidence="10 14" id="KW-0067">ATP-binding</keyword>
<sequence>MLTAFGGTYREDSFQDVILRLASFFGRIAFTGLMSPDELMSHCEQVRKMASRIRVEMQHSNLMTQDIEHLFNDLNSSIDYCLKNCQQYAFPGCLPCRMKLRSSQEPSSDSSASSLTPAASAASGASGASAASPGASVEGASRGVAQHGGWNGTQEIKETLGSGAYSVVYAAVDKQTHQRYAVKCIKKRDLQKSDVQSLKNEVFIMGQLDHPNIVRLEGFYDDKDYYYIVSELVDGGELFDKIVEKKFYNENEARAVVKTLVETVGYCHKKNIAHRDLKPENILVDSRTGAIKIADFGFAKNTSSTETGRLATDCGSPWYVAPEILKGQFYGTEVDMWSLGVIIYILLCGYPPFHDSNQPRLFRKIRAGQYRFDSPYWDNVSDQAKDLIRHLLVVDPTQRYDAQQVLNHEWFRTSTLPSKIELGSAIRELRTFNTQRKGIIKQGYLVKQGHIIRNWKKRSFVLLRDELKYYKSETEKKPRGKICMEDILE</sequence>
<reference evidence="19" key="1">
    <citation type="submission" date="2010-02" db="EMBL/GenBank/DDBJ databases">
        <title>Sequencing and annotation of the Blastocystis hominis genome.</title>
        <authorList>
            <person name="Wincker P."/>
        </authorList>
    </citation>
    <scope>NUCLEOTIDE SEQUENCE</scope>
    <source>
        <strain evidence="19">Singapore isolate B</strain>
    </source>
</reference>
<keyword evidence="8" id="KW-0418">Kinase</keyword>
<dbReference type="GO" id="GO:0004674">
    <property type="term" value="F:protein serine/threonine kinase activity"/>
    <property type="evidence" value="ECO:0007669"/>
    <property type="project" value="UniProtKB-KW"/>
</dbReference>
<comment type="cofactor">
    <cofactor evidence="1">
        <name>Mg(2+)</name>
        <dbReference type="ChEBI" id="CHEBI:18420"/>
    </cofactor>
</comment>
<dbReference type="FunFam" id="3.30.200.20:FF:000315">
    <property type="entry name" value="Calcium-dependent protein kinase 3"/>
    <property type="match status" value="1"/>
</dbReference>
<comment type="similarity">
    <text evidence="11">Belongs to the protein kinase superfamily. Ser/Thr protein kinase family. CDPK subfamily.</text>
</comment>
<evidence type="ECO:0000256" key="8">
    <source>
        <dbReference type="ARBA" id="ARBA00022777"/>
    </source>
</evidence>
<organism evidence="19">
    <name type="scientific">Blastocystis hominis</name>
    <dbReference type="NCBI Taxonomy" id="12968"/>
    <lineage>
        <taxon>Eukaryota</taxon>
        <taxon>Sar</taxon>
        <taxon>Stramenopiles</taxon>
        <taxon>Bigyra</taxon>
        <taxon>Opalozoa</taxon>
        <taxon>Opalinata</taxon>
        <taxon>Blastocystidae</taxon>
        <taxon>Blastocystis</taxon>
    </lineage>
</organism>
<keyword evidence="7 14" id="KW-0547">Nucleotide-binding</keyword>
<dbReference type="SUPFAM" id="SSF56112">
    <property type="entry name" value="Protein kinase-like (PK-like)"/>
    <property type="match status" value="1"/>
</dbReference>
<dbReference type="EMBL" id="FN668689">
    <property type="protein sequence ID" value="CBK25012.2"/>
    <property type="molecule type" value="Genomic_DNA"/>
</dbReference>
<dbReference type="Proteomes" id="UP000008312">
    <property type="component" value="Unassembled WGS sequence"/>
</dbReference>
<dbReference type="GeneID" id="24921672"/>
<keyword evidence="6" id="KW-0677">Repeat</keyword>
<dbReference type="FunFam" id="1.10.510.10:FF:000571">
    <property type="entry name" value="Maternal embryonic leucine zipper kinase"/>
    <property type="match status" value="1"/>
</dbReference>
<dbReference type="Pfam" id="PF00069">
    <property type="entry name" value="Pkinase"/>
    <property type="match status" value="1"/>
</dbReference>
<evidence type="ECO:0000256" key="4">
    <source>
        <dbReference type="ARBA" id="ARBA00022679"/>
    </source>
</evidence>
<comment type="catalytic activity">
    <reaction evidence="13">
        <text>L-seryl-[protein] + ATP = O-phospho-L-seryl-[protein] + ADP + H(+)</text>
        <dbReference type="Rhea" id="RHEA:17989"/>
        <dbReference type="Rhea" id="RHEA-COMP:9863"/>
        <dbReference type="Rhea" id="RHEA-COMP:11604"/>
        <dbReference type="ChEBI" id="CHEBI:15378"/>
        <dbReference type="ChEBI" id="CHEBI:29999"/>
        <dbReference type="ChEBI" id="CHEBI:30616"/>
        <dbReference type="ChEBI" id="CHEBI:83421"/>
        <dbReference type="ChEBI" id="CHEBI:456216"/>
        <dbReference type="EC" id="2.7.11.1"/>
    </reaction>
</comment>
<dbReference type="Gene3D" id="3.30.200.20">
    <property type="entry name" value="Phosphorylase Kinase, domain 1"/>
    <property type="match status" value="1"/>
</dbReference>
<dbReference type="InterPro" id="IPR017441">
    <property type="entry name" value="Protein_kinase_ATP_BS"/>
</dbReference>
<evidence type="ECO:0000256" key="14">
    <source>
        <dbReference type="PROSITE-ProRule" id="PRU10141"/>
    </source>
</evidence>
<dbReference type="GO" id="GO:0046872">
    <property type="term" value="F:metal ion binding"/>
    <property type="evidence" value="ECO:0007669"/>
    <property type="project" value="UniProtKB-KW"/>
</dbReference>
<dbReference type="Gene3D" id="2.30.29.30">
    <property type="entry name" value="Pleckstrin-homology domain (PH domain)/Phosphotyrosine-binding domain (PTB)"/>
    <property type="match status" value="1"/>
</dbReference>
<evidence type="ECO:0000256" key="7">
    <source>
        <dbReference type="ARBA" id="ARBA00022741"/>
    </source>
</evidence>
<protein>
    <recommendedName>
        <fullName evidence="2">non-specific serine/threonine protein kinase</fullName>
        <ecNumber evidence="2">2.7.11.1</ecNumber>
    </recommendedName>
</protein>
<dbReference type="InterPro" id="IPR000719">
    <property type="entry name" value="Prot_kinase_dom"/>
</dbReference>
<keyword evidence="20" id="KW-1185">Reference proteome</keyword>
<evidence type="ECO:0000313" key="20">
    <source>
        <dbReference type="Proteomes" id="UP000008312"/>
    </source>
</evidence>
<evidence type="ECO:0000256" key="13">
    <source>
        <dbReference type="ARBA" id="ARBA00048679"/>
    </source>
</evidence>
<dbReference type="CDD" id="cd05117">
    <property type="entry name" value="STKc_CAMK"/>
    <property type="match status" value="1"/>
</dbReference>
<dbReference type="OrthoDB" id="193931at2759"/>
<keyword evidence="5" id="KW-0479">Metal-binding</keyword>
<evidence type="ECO:0000256" key="11">
    <source>
        <dbReference type="ARBA" id="ARBA00024334"/>
    </source>
</evidence>
<evidence type="ECO:0000259" key="17">
    <source>
        <dbReference type="PROSITE" id="PS50003"/>
    </source>
</evidence>
<evidence type="ECO:0000256" key="16">
    <source>
        <dbReference type="SAM" id="MobiDB-lite"/>
    </source>
</evidence>
<dbReference type="InterPro" id="IPR011993">
    <property type="entry name" value="PH-like_dom_sf"/>
</dbReference>
<dbReference type="OMA" id="TNERCAV"/>
<dbReference type="FunCoup" id="D8MAC3">
    <property type="interactions" value="1"/>
</dbReference>
<dbReference type="InterPro" id="IPR008271">
    <property type="entry name" value="Ser/Thr_kinase_AS"/>
</dbReference>
<dbReference type="SMART" id="SM00220">
    <property type="entry name" value="S_TKc"/>
    <property type="match status" value="1"/>
</dbReference>
<dbReference type="RefSeq" id="XP_012899060.1">
    <property type="nucleotide sequence ID" value="XM_013043606.1"/>
</dbReference>
<evidence type="ECO:0000256" key="15">
    <source>
        <dbReference type="RuleBase" id="RU000304"/>
    </source>
</evidence>
<keyword evidence="3 15" id="KW-0723">Serine/threonine-protein kinase</keyword>
<name>D8MAC3_BLAHO</name>
<dbReference type="GO" id="GO:0005524">
    <property type="term" value="F:ATP binding"/>
    <property type="evidence" value="ECO:0007669"/>
    <property type="project" value="UniProtKB-UniRule"/>
</dbReference>
<dbReference type="InParanoid" id="D8MAC3"/>
<evidence type="ECO:0000256" key="9">
    <source>
        <dbReference type="ARBA" id="ARBA00022837"/>
    </source>
</evidence>
<accession>D8MAC3</accession>
<dbReference type="PROSITE" id="PS00107">
    <property type="entry name" value="PROTEIN_KINASE_ATP"/>
    <property type="match status" value="1"/>
</dbReference>
<dbReference type="PROSITE" id="PS50003">
    <property type="entry name" value="PH_DOMAIN"/>
    <property type="match status" value="1"/>
</dbReference>
<feature type="domain" description="PH" evidence="17">
    <location>
        <begin position="438"/>
        <end position="489"/>
    </location>
</feature>
<evidence type="ECO:0000256" key="10">
    <source>
        <dbReference type="ARBA" id="ARBA00022840"/>
    </source>
</evidence>
<dbReference type="InterPro" id="IPR001849">
    <property type="entry name" value="PH_domain"/>
</dbReference>
<gene>
    <name evidence="19" type="ORF">GSBLH_T00004660001</name>
</gene>
<dbReference type="Gene3D" id="1.10.510.10">
    <property type="entry name" value="Transferase(Phosphotransferase) domain 1"/>
    <property type="match status" value="1"/>
</dbReference>
<dbReference type="PANTHER" id="PTHR24347">
    <property type="entry name" value="SERINE/THREONINE-PROTEIN KINASE"/>
    <property type="match status" value="1"/>
</dbReference>
<evidence type="ECO:0000256" key="2">
    <source>
        <dbReference type="ARBA" id="ARBA00012513"/>
    </source>
</evidence>
<evidence type="ECO:0000256" key="5">
    <source>
        <dbReference type="ARBA" id="ARBA00022723"/>
    </source>
</evidence>
<dbReference type="EC" id="2.7.11.1" evidence="2"/>
<feature type="compositionally biased region" description="Low complexity" evidence="16">
    <location>
        <begin position="105"/>
        <end position="141"/>
    </location>
</feature>
<keyword evidence="9" id="KW-0106">Calcium</keyword>